<gene>
    <name evidence="2" type="ORF">ACFQ1U_02375</name>
</gene>
<comment type="caution">
    <text evidence="2">The sequence shown here is derived from an EMBL/GenBank/DDBJ whole genome shotgun (WGS) entry which is preliminary data.</text>
</comment>
<reference evidence="3" key="1">
    <citation type="journal article" date="2019" name="Int. J. Syst. Evol. Microbiol.">
        <title>The Global Catalogue of Microorganisms (GCM) 10K type strain sequencing project: providing services to taxonomists for standard genome sequencing and annotation.</title>
        <authorList>
            <consortium name="The Broad Institute Genomics Platform"/>
            <consortium name="The Broad Institute Genome Sequencing Center for Infectious Disease"/>
            <person name="Wu L."/>
            <person name="Ma J."/>
        </authorList>
    </citation>
    <scope>NUCLEOTIDE SEQUENCE [LARGE SCALE GENOMIC DNA]</scope>
    <source>
        <strain evidence="3">CCUG 60527</strain>
    </source>
</reference>
<dbReference type="Proteomes" id="UP001597062">
    <property type="component" value="Unassembled WGS sequence"/>
</dbReference>
<evidence type="ECO:0000313" key="3">
    <source>
        <dbReference type="Proteomes" id="UP001597062"/>
    </source>
</evidence>
<evidence type="ECO:0000256" key="1">
    <source>
        <dbReference type="SAM" id="SignalP"/>
    </source>
</evidence>
<accession>A0ABW3JP09</accession>
<dbReference type="RefSeq" id="WP_386104930.1">
    <property type="nucleotide sequence ID" value="NZ_JBHTJR010000017.1"/>
</dbReference>
<dbReference type="NCBIfam" id="TIGR03519">
    <property type="entry name" value="T9SS_PorP_fam"/>
    <property type="match status" value="1"/>
</dbReference>
<dbReference type="Pfam" id="PF11751">
    <property type="entry name" value="PorP_SprF"/>
    <property type="match status" value="1"/>
</dbReference>
<dbReference type="EMBL" id="JBHTJR010000017">
    <property type="protein sequence ID" value="MFD0992041.1"/>
    <property type="molecule type" value="Genomic_DNA"/>
</dbReference>
<dbReference type="InterPro" id="IPR019861">
    <property type="entry name" value="PorP/SprF_Bacteroidetes"/>
</dbReference>
<feature type="chain" id="PRO_5046007828" evidence="1">
    <location>
        <begin position="20"/>
        <end position="303"/>
    </location>
</feature>
<protein>
    <submittedName>
        <fullName evidence="2">Type IX secretion system membrane protein PorP/SprF</fullName>
    </submittedName>
</protein>
<keyword evidence="3" id="KW-1185">Reference proteome</keyword>
<proteinExistence type="predicted"/>
<keyword evidence="1" id="KW-0732">Signal</keyword>
<organism evidence="2 3">
    <name type="scientific">Tenacibaculum geojense</name>
    <dbReference type="NCBI Taxonomy" id="915352"/>
    <lineage>
        <taxon>Bacteria</taxon>
        <taxon>Pseudomonadati</taxon>
        <taxon>Bacteroidota</taxon>
        <taxon>Flavobacteriia</taxon>
        <taxon>Flavobacteriales</taxon>
        <taxon>Flavobacteriaceae</taxon>
        <taxon>Tenacibaculum</taxon>
    </lineage>
</organism>
<name>A0ABW3JP09_9FLAO</name>
<feature type="signal peptide" evidence="1">
    <location>
        <begin position="1"/>
        <end position="19"/>
    </location>
</feature>
<evidence type="ECO:0000313" key="2">
    <source>
        <dbReference type="EMBL" id="MFD0992041.1"/>
    </source>
</evidence>
<sequence length="303" mass="34097">MRKLILCAFLTCINLNIFAQQVPQYTQYRYNMSIVNPAYAGYEDILSIGFLGKRQWVGVTGAPETYTAFGHGRVSEKLGFGLNVVSDRVGPENKIYANADMSYTVDISETFRLGLGVKGGVIFHNVGLTDLQQEQGSDQLFNENVNKTYPNVGIGLLAYSERFYLSISVPNFVRTLYFDQDEGRIANAAEEIHTFIGSGYIFDVSSMVKLKPSFLLKYAIDTPMSLDVSLNLLWNQKIEFGTSYRLDDAVSALVNFKVTENIRIGYAYEYAISNIGEYSSGSHEIIVLADFFPSNKKRYVKFY</sequence>